<dbReference type="PANTHER" id="PTHR47163:SF2">
    <property type="entry name" value="SI:DKEY-17M8.2"/>
    <property type="match status" value="1"/>
</dbReference>
<feature type="domain" description="ISXO2-like transposase" evidence="1">
    <location>
        <begin position="29"/>
        <end position="160"/>
    </location>
</feature>
<evidence type="ECO:0000259" key="1">
    <source>
        <dbReference type="SMART" id="SM01126"/>
    </source>
</evidence>
<evidence type="ECO:0000313" key="3">
    <source>
        <dbReference type="Proteomes" id="UP001160148"/>
    </source>
</evidence>
<name>A0AAV0WG06_9HEMI</name>
<dbReference type="SMART" id="SM01126">
    <property type="entry name" value="DDE_Tnp_IS1595"/>
    <property type="match status" value="1"/>
</dbReference>
<dbReference type="EMBL" id="CARXXK010000002">
    <property type="protein sequence ID" value="CAI6354730.1"/>
    <property type="molecule type" value="Genomic_DNA"/>
</dbReference>
<dbReference type="Proteomes" id="UP001160148">
    <property type="component" value="Unassembled WGS sequence"/>
</dbReference>
<dbReference type="Pfam" id="PF12762">
    <property type="entry name" value="DDE_Tnp_IS1595"/>
    <property type="match status" value="1"/>
</dbReference>
<sequence>MRKDLPEKGNIIVEGYLMAINPLHQKTVMLKYTTVENHGRRVDGPWVFGLKNGSDCRYLYVLRRDKNRLLPIILRECEASSVIHSDEWAAYRCLKDNGYIHNTVNHQQNYVDPLTKAHTQSIERSWLDAKTKIMKTMRGTTMQLLQSHLDHYCWKVARKEEPDLFIAFLRDIKAVYR</sequence>
<dbReference type="InterPro" id="IPR024445">
    <property type="entry name" value="Tnp_ISXO2-like"/>
</dbReference>
<dbReference type="AlphaFoldDB" id="A0AAV0WG06"/>
<accession>A0AAV0WG06</accession>
<evidence type="ECO:0000313" key="2">
    <source>
        <dbReference type="EMBL" id="CAI6354730.1"/>
    </source>
</evidence>
<dbReference type="InterPro" id="IPR053164">
    <property type="entry name" value="IS1016-like_transposase"/>
</dbReference>
<comment type="caution">
    <text evidence="2">The sequence shown here is derived from an EMBL/GenBank/DDBJ whole genome shotgun (WGS) entry which is preliminary data.</text>
</comment>
<reference evidence="2 3" key="1">
    <citation type="submission" date="2023-01" db="EMBL/GenBank/DDBJ databases">
        <authorList>
            <person name="Whitehead M."/>
        </authorList>
    </citation>
    <scope>NUCLEOTIDE SEQUENCE [LARGE SCALE GENOMIC DNA]</scope>
</reference>
<dbReference type="PANTHER" id="PTHR47163">
    <property type="entry name" value="DDE_TNP_IS1595 DOMAIN-CONTAINING PROTEIN"/>
    <property type="match status" value="1"/>
</dbReference>
<proteinExistence type="predicted"/>
<gene>
    <name evidence="2" type="ORF">MEUPH1_LOCUS10688</name>
</gene>
<organism evidence="2 3">
    <name type="scientific">Macrosiphum euphorbiae</name>
    <name type="common">potato aphid</name>
    <dbReference type="NCBI Taxonomy" id="13131"/>
    <lineage>
        <taxon>Eukaryota</taxon>
        <taxon>Metazoa</taxon>
        <taxon>Ecdysozoa</taxon>
        <taxon>Arthropoda</taxon>
        <taxon>Hexapoda</taxon>
        <taxon>Insecta</taxon>
        <taxon>Pterygota</taxon>
        <taxon>Neoptera</taxon>
        <taxon>Paraneoptera</taxon>
        <taxon>Hemiptera</taxon>
        <taxon>Sternorrhyncha</taxon>
        <taxon>Aphidomorpha</taxon>
        <taxon>Aphidoidea</taxon>
        <taxon>Aphididae</taxon>
        <taxon>Macrosiphini</taxon>
        <taxon>Macrosiphum</taxon>
    </lineage>
</organism>
<protein>
    <recommendedName>
        <fullName evidence="1">ISXO2-like transposase domain-containing protein</fullName>
    </recommendedName>
</protein>
<keyword evidence="3" id="KW-1185">Reference proteome</keyword>